<evidence type="ECO:0000313" key="3">
    <source>
        <dbReference type="Proteomes" id="UP000242715"/>
    </source>
</evidence>
<reference evidence="3" key="1">
    <citation type="journal article" date="2017" name="Front. Plant Sci.">
        <title>Climate Clever Clovers: New Paradigm to Reduce the Environmental Footprint of Ruminants by Breeding Low Methanogenic Forages Utilizing Haplotype Variation.</title>
        <authorList>
            <person name="Kaur P."/>
            <person name="Appels R."/>
            <person name="Bayer P.E."/>
            <person name="Keeble-Gagnere G."/>
            <person name="Wang J."/>
            <person name="Hirakawa H."/>
            <person name="Shirasawa K."/>
            <person name="Vercoe P."/>
            <person name="Stefanova K."/>
            <person name="Durmic Z."/>
            <person name="Nichols P."/>
            <person name="Revell C."/>
            <person name="Isobe S.N."/>
            <person name="Edwards D."/>
            <person name="Erskine W."/>
        </authorList>
    </citation>
    <scope>NUCLEOTIDE SEQUENCE [LARGE SCALE GENOMIC DNA]</scope>
    <source>
        <strain evidence="3">cv. Daliak</strain>
    </source>
</reference>
<gene>
    <name evidence="2" type="ORF">TSUD_91480</name>
</gene>
<name>A0A2Z6NQU1_TRISU</name>
<protein>
    <submittedName>
        <fullName evidence="2">Uncharacterized protein</fullName>
    </submittedName>
</protein>
<sequence length="55" mass="5961">MRRRWLKSEVAAHSSTTMKVTNNCNQDGNNDNKGNNGESNDGGGNTYDLIDCSGI</sequence>
<feature type="region of interest" description="Disordered" evidence="1">
    <location>
        <begin position="1"/>
        <end position="55"/>
    </location>
</feature>
<evidence type="ECO:0000313" key="2">
    <source>
        <dbReference type="EMBL" id="GAU46431.1"/>
    </source>
</evidence>
<accession>A0A2Z6NQU1</accession>
<evidence type="ECO:0000256" key="1">
    <source>
        <dbReference type="SAM" id="MobiDB-lite"/>
    </source>
</evidence>
<proteinExistence type="predicted"/>
<organism evidence="2 3">
    <name type="scientific">Trifolium subterraneum</name>
    <name type="common">Subterranean clover</name>
    <dbReference type="NCBI Taxonomy" id="3900"/>
    <lineage>
        <taxon>Eukaryota</taxon>
        <taxon>Viridiplantae</taxon>
        <taxon>Streptophyta</taxon>
        <taxon>Embryophyta</taxon>
        <taxon>Tracheophyta</taxon>
        <taxon>Spermatophyta</taxon>
        <taxon>Magnoliopsida</taxon>
        <taxon>eudicotyledons</taxon>
        <taxon>Gunneridae</taxon>
        <taxon>Pentapetalae</taxon>
        <taxon>rosids</taxon>
        <taxon>fabids</taxon>
        <taxon>Fabales</taxon>
        <taxon>Fabaceae</taxon>
        <taxon>Papilionoideae</taxon>
        <taxon>50 kb inversion clade</taxon>
        <taxon>NPAAA clade</taxon>
        <taxon>Hologalegina</taxon>
        <taxon>IRL clade</taxon>
        <taxon>Trifolieae</taxon>
        <taxon>Trifolium</taxon>
    </lineage>
</organism>
<keyword evidence="3" id="KW-1185">Reference proteome</keyword>
<dbReference type="Proteomes" id="UP000242715">
    <property type="component" value="Unassembled WGS sequence"/>
</dbReference>
<dbReference type="EMBL" id="DF974213">
    <property type="protein sequence ID" value="GAU46431.1"/>
    <property type="molecule type" value="Genomic_DNA"/>
</dbReference>
<feature type="compositionally biased region" description="Low complexity" evidence="1">
    <location>
        <begin position="22"/>
        <end position="39"/>
    </location>
</feature>
<dbReference type="AlphaFoldDB" id="A0A2Z6NQU1"/>